<dbReference type="OrthoDB" id="199930at2759"/>
<keyword evidence="2" id="KW-0812">Transmembrane</keyword>
<accession>A0A4U0UPJ1</accession>
<reference evidence="3 4" key="1">
    <citation type="submission" date="2017-03" db="EMBL/GenBank/DDBJ databases">
        <title>Genomes of endolithic fungi from Antarctica.</title>
        <authorList>
            <person name="Coleine C."/>
            <person name="Masonjones S."/>
            <person name="Stajich J.E."/>
        </authorList>
    </citation>
    <scope>NUCLEOTIDE SEQUENCE [LARGE SCALE GENOMIC DNA]</scope>
    <source>
        <strain evidence="3 4">CCFEE 5187</strain>
    </source>
</reference>
<comment type="caution">
    <text evidence="3">The sequence shown here is derived from an EMBL/GenBank/DDBJ whole genome shotgun (WGS) entry which is preliminary data.</text>
</comment>
<protein>
    <submittedName>
        <fullName evidence="3">Uncharacterized protein</fullName>
    </submittedName>
</protein>
<evidence type="ECO:0000313" key="3">
    <source>
        <dbReference type="EMBL" id="TKA37730.1"/>
    </source>
</evidence>
<evidence type="ECO:0000313" key="4">
    <source>
        <dbReference type="Proteomes" id="UP000308768"/>
    </source>
</evidence>
<keyword evidence="4" id="KW-1185">Reference proteome</keyword>
<gene>
    <name evidence="3" type="ORF">B0A49_13729</name>
</gene>
<name>A0A4U0UPJ1_9PEZI</name>
<proteinExistence type="predicted"/>
<evidence type="ECO:0000256" key="2">
    <source>
        <dbReference type="SAM" id="Phobius"/>
    </source>
</evidence>
<dbReference type="EMBL" id="NAJN01003584">
    <property type="protein sequence ID" value="TKA37730.1"/>
    <property type="molecule type" value="Genomic_DNA"/>
</dbReference>
<dbReference type="Proteomes" id="UP000308768">
    <property type="component" value="Unassembled WGS sequence"/>
</dbReference>
<organism evidence="3 4">
    <name type="scientific">Cryomyces minteri</name>
    <dbReference type="NCBI Taxonomy" id="331657"/>
    <lineage>
        <taxon>Eukaryota</taxon>
        <taxon>Fungi</taxon>
        <taxon>Dikarya</taxon>
        <taxon>Ascomycota</taxon>
        <taxon>Pezizomycotina</taxon>
        <taxon>Dothideomycetes</taxon>
        <taxon>Dothideomycetes incertae sedis</taxon>
        <taxon>Cryomyces</taxon>
    </lineage>
</organism>
<dbReference type="AlphaFoldDB" id="A0A4U0UPJ1"/>
<feature type="region of interest" description="Disordered" evidence="1">
    <location>
        <begin position="1"/>
        <end position="39"/>
    </location>
</feature>
<dbReference type="STRING" id="331657.A0A4U0UPJ1"/>
<feature type="non-terminal residue" evidence="3">
    <location>
        <position position="124"/>
    </location>
</feature>
<evidence type="ECO:0000256" key="1">
    <source>
        <dbReference type="SAM" id="MobiDB-lite"/>
    </source>
</evidence>
<feature type="transmembrane region" description="Helical" evidence="2">
    <location>
        <begin position="63"/>
        <end position="85"/>
    </location>
</feature>
<keyword evidence="2" id="KW-0472">Membrane</keyword>
<feature type="compositionally biased region" description="Basic and acidic residues" evidence="1">
    <location>
        <begin position="26"/>
        <end position="35"/>
    </location>
</feature>
<sequence>MPPTNGAIGKLDYHPGRPLLQDDDNGEHNSGRPNHDTSYAGSFFEQVAEGIVDRDRRRMRQELIRYLSFAYAIVACLCGGSITAYSLYGHLFQSRLHYSQLRVNGISIAAELGLYLPVPIFGYL</sequence>
<keyword evidence="2" id="KW-1133">Transmembrane helix</keyword>